<sequence>ECQPQWTSFRNRCLKVFMSASTYAAAHSACNVEGARLLRLYSNEEISDLKNDSTIFENGADKYYYTGAEWFPSLEAYVWSNTTIKAPVFKETLPYATKDGCVTLTYTGLQGVVCSDSLLFICEKDPVTCIGNWHSDSQTCYVIVNQLATWQQAHLSCLSTFTNGRLASIVSSSQNSYVSSLLASQAWIGLRAWTAQGYYTWQDGQTLGGYSNWVNRAGGEPCVSINTSGLWQTEMCTKQNSYICEYFVGDKVKTSWLVAGFVPVMSNVSSPVAASVMAPPQSVISSFVTLLLGSWFYTSGYVLRWNFQVQSLNVETKLALQIWRPVCVDINFVWPDCGSSTSSQHASAGTQAISLCKDGEYLCRPTNTCLPVAKPCMCSASFLNSQNCLNQFNNSTYFKLQLVYITTIKVPLKTTQLQFELKTEVLVQEGDVIGFQSENKDVVICEESTSSEWRNSVLSAKIDYWMASGDVVDPQVYQVKSGVVCRINAVYTTNKISLSPGNLNFVTGPGIYNFTFVTSSASSQTCSVTAMEDVGELLWVYPEARVQVISGQGPPVLNIHVEAGRPHDLTVKLLEGTQPSVTWYVNNGSGVTTSLVSTCPPSVANLTEMCQFHSSLLKSPYSSLSYVFPAGSLLNNIVVNVTNIISWKALYVNITTYAAITEVDFYHDNCTDHTSCNVTVETGKIQVFHIYVKSGDMTDAVFYEDGNIISPAAPNILELSRMFNKSATYVLSVNVSNPFSWKMASLRVNTQIKANLQNLKFNNVFDKVAVGSVENISASVEGTPSAYIMVSWMFNEESIQSSDQFVTPVLYLSHMHSFISTGNVTITLSLSDMFGDRLLSTFVVEVYNSIDVPLNLTTSSRYVPTNQEFNLTISVSSDSFSGSKSYGILVYTVDWNDGSKVITWSSAEITQDLLHSYETLGSFMIVVTVLSVYNSSHIQTGTIIITAQDIIHGLNLTYDGPKHFSENVTFTAALQSGSDVEYMLDFGDNITVSSFQTQPVFIYKYSIADVYWAVVTAKNAVSEKTYMLTLYVYDTNLLRIIGINVKCCVPVGKQVDVRGNVAAEAPDKLFYNWSFGNGAFEAGRSMKHVTTYYDFIGVYTISVKVTKDISGTIQDNYKVDIFVEEEIAGLVTEYETPLALKQPGALVSAKFNASVQVGSNLTYTWIVNNVRNIVQDSTLSLTVTEAKVYNVTVKVENKVNYQVQTVELTAIEIILGLQIQCQSCSALCFTRTQSNTTLKASMLYGTLVNFTWNINNSVVSRKDESMQYNFLLPGVYLVKLAANNSVSNESKAISIIAQDEVSGVHINTSLSIVEINTNVTFQATFTSGTSVSILWKCDAMIIKGNNSTSLTYGFTSPGYHQCSVIVFNDVSSVNESAQIAVLDHIKDLSINQSLKTKPGSVILYAAVEKEYTFVPQTNSQLLVQFEWELVMTGISSVISNDSILKYTFKTNGTYTLILTARNAISISNVSIKIEAQEKIANVHITANKTLPAQIFAGESVLFQVAGATGSNLRYVWSSGGLTLASQYDSVVLPFHLAGNFTVGVSVMNDIDTLTDTVLVYVYVRVSNVAIRIKQSLSLPFVPQGMVVDLYCQNVSGSAVEYTWTITHVLSGRQFMSSLMSISFSCNLTGIYQVHLMVRNSLSSEEDQLNLMVQGAITELKVTIQDSVIATGSSLTFTGDANLEATDVTFVWEIDKEMKTTVSFVRLFPVAGVFRLFVTAANNVSSMSKEKVIRVLDPVSDLQIADCQKVRMANVTTFLQATLKTGTNITFTWFIEMNKQNTTYAGQNISINFPAEGFYSVVLKAQNDVDTRTVMCQLQLQHPITHASLSVTDPSPDYIFQDQNVTFTATGNNLFSAVFEWKIANSSSIISKSNKYVTSIASPGNYVAALVISNGVSQVEVFLGFTVKAFLCQLPEVSRVGAMSRSLLRSQRLELEVAVDAKGCTSYLAVHKWTVVKTTECDATVDANQKVDIGDTVTSAPSLVINPRVLDVGVYCMHFTTGYQYTSVSLSVYYTVNITTSKLKAVIRGGNKRIVAVGSELHFDGALSVDVDDSKSVLNYQWNCVEINVAGGCFANSSSSTFTYQGFHVGRYKVFLQVSFPGRVADVTEQIIDVISTLDFVPMTSVVCESCLILGNYRVSSSQHVVLTAACENCQCVPAFSWKILEGDSEVFPSSDETSTGLTKEHLVLNKKGIIKDGFNYTFVVRVSCINFTSNFGYASLILEANLPPSDGSCTFYPLEIIPIKNQVIINCSGWIDKDDPQTIISYKIYVNTTDPLSGENEMYILYSGTSSTQSVYLSSFAGESVKLFLMVGDEFGAAAIGGQSLIKFKNISLPSNMTKTEYLMAQTDSVLSAIIKQASPVSLLQYAIALGQQLNEESVKELSAQTAGKGNQLEQTRAAVRDAVTICLSTAVPVSTLEDVQQMSFALRLLTEYRSEFLTEDSQKLLASTLQTLNAVLRRLISNGLAPDDVPLNDLLAVIRNLLHAANARVYSLQNFWELGRTITIDDFKTNFRDLRPEITAVVGSMKFTDISLDESHRKIVVSAVVPLLESFLVSTLQTMIVDEKSLELDIGGIKIKASRSYVKDIETQYVSETACISIPSSVLSRQKDGLDEVFQVMISHKINPYTYGYKMLSWTYVPVQTISFYDIDGSYIHVENLADNARISFRMYSADGDNNSCIDKEVASEGDVYQMKDEDYKTVTLGPRKSKEIRVPGGRSEVLSGFGINIQLFFSVVSMKNQSFNSNISGVTVYLGINVTPTTSSHKQKLIMVDSMDQQNYTFFQNNLSSSDKLHIVATNNNELYEIELSVGAYISSCEYFNTDSQTWASGGCQVQEDSTPVVTSCKCNHLTSFGAGIISITDIDFSDLENLDLLTNPVVFIVVSIIFVSYILLIILCRYLDHQDLKRISKIPLCGQAGHFLYEVTMVTGRNYNAGTSSHVGIKLYGSENKGGARHLTKPGAFQRNCRDTFLILVWHDNTGLSPSWYLSHILVKDLQTEAQFTFLVNSWLSLEMEDGVIQKTVKASDENETKQFYHQFKYIFDSLMGDLHTWFSVSNKPDHSRFTRVQRTTCCLTCVYLYMSVNAMWYGLFKSRAEVNATLSWSSFGWEEIVVALVSTIIVVPFWVGLTLTFKKSRCKASIFKEALRPGTAQTLEIDALCAFSVDGGSYKTATTLADWIPSLDRESTSDSVNQIPAGLKRTAPMYKGRRRKSSDVNLNGKERSAIPSSGSQKNFWNKDRIMQSWPDTLQHGLSKTSALKDHTGIEQNGKTPTNQSSDGGFAANKQKSQAVRHSHQHSKPTENSDEEFQMILDQAEADIARAEERRKKSRKLKLVLLKLLRQANSDDLFDSDDDWVNEGLDDVVIEPKFASFINNRDSEHTCTFDRHVYFSGRTSVASFTLPNGSSCKPGSGEGSEKNHTSLLQNVMRPSIVSSSSKSKTTLSGRLRSLSVVSQMSLQKRAGCLLPSWCVYVAYSVCAILCVISVILVLLYGYNFGKDIAIKWVVSLCFTVFISILVIEPLKILLITVYITMLTEDKGEGNSDMIDITPKIEFSEQLKDVKFRPLGGFALLQAKEEGKKKRRLNTMIREVTIFTFMFAIFLAIVYLYSNGFVYHVTSNIQSRFYGRLDHGIDSNSHHINITRLRSVPEFWLWTKKVLARSLHYRDLFQSENFGFLMGPAWLRQIRGETVACSAAQSTYLMSVPELVKRCVDSGTTNPDTRPYSVGWTPGSSNWTYSSASALDQFSKFGQSMMYMGGGYVQTLGLTYNATLNTLQQLETDGWIDVMTRAVFVEFTLYHPSRDLISCVTFLLEFPTSGGILAMSSVRTEHLQRFILGHVDPLMVCQIIFFIFILYFTIVVAAALKSHKLMFFKPFWNWVDLFICILLWANTGLYIMCLVEATSKVNAYLADLTTSAHLEKAAILHSVLRDVHASLLFLFTLKIVRQSRFFKPLYKFYTTLSTASSSLMGVFLIFTVILLTYAQFGYLFYGSAVYGYHSFQHSIMSLIGLFHGHTQFWPVFGFGHFVSHVFFISFGLFGYGLVTALSIAALTWSFKWSRAQMSYKSTLEARDYEMIEFMIRQFKVITGMQKQKPAFRHVKFEGLPSLSSRNNSSHASSRSCTSPNPVSAQSSHADLTQEYLEHCMVSIKPKWDQVVETVQKIEELDRRDEEQLQVLLKKIIKSTPEDSKFLQSSSRLILNKPPLSMTAFTKVKPQEGRQDATSFHISKNVSAPSRSIFE</sequence>
<dbReference type="InterPro" id="IPR001024">
    <property type="entry name" value="PLAT/LH2_dom"/>
</dbReference>
<keyword evidence="12" id="KW-0966">Cell projection</keyword>
<evidence type="ECO:0000256" key="1">
    <source>
        <dbReference type="ARBA" id="ARBA00004138"/>
    </source>
</evidence>
<dbReference type="Gene3D" id="3.10.100.10">
    <property type="entry name" value="Mannose-Binding Protein A, subunit A"/>
    <property type="match status" value="2"/>
</dbReference>
<dbReference type="CDD" id="cd00037">
    <property type="entry name" value="CLECT"/>
    <property type="match status" value="2"/>
</dbReference>
<keyword evidence="5 16" id="KW-0812">Transmembrane</keyword>
<evidence type="ECO:0000256" key="9">
    <source>
        <dbReference type="ARBA" id="ARBA00023136"/>
    </source>
</evidence>
<name>A0A8S4A207_9EUPU</name>
<dbReference type="GO" id="GO:0005509">
    <property type="term" value="F:calcium ion binding"/>
    <property type="evidence" value="ECO:0007669"/>
    <property type="project" value="InterPro"/>
</dbReference>
<evidence type="ECO:0000256" key="4">
    <source>
        <dbReference type="ARBA" id="ARBA00022475"/>
    </source>
</evidence>
<feature type="disulfide bond" evidence="13">
    <location>
        <begin position="3687"/>
        <end position="3705"/>
    </location>
</feature>
<evidence type="ECO:0000256" key="5">
    <source>
        <dbReference type="ARBA" id="ARBA00022692"/>
    </source>
</evidence>
<dbReference type="InterPro" id="IPR000601">
    <property type="entry name" value="PKD_dom"/>
</dbReference>
<evidence type="ECO:0000256" key="6">
    <source>
        <dbReference type="ARBA" id="ARBA00022737"/>
    </source>
</evidence>
<proteinExistence type="inferred from homology"/>
<dbReference type="InterPro" id="IPR016187">
    <property type="entry name" value="CTDL_fold"/>
</dbReference>
<feature type="non-terminal residue" evidence="22">
    <location>
        <position position="4232"/>
    </location>
</feature>
<evidence type="ECO:0000259" key="18">
    <source>
        <dbReference type="PROSITE" id="PS50093"/>
    </source>
</evidence>
<dbReference type="Pfam" id="PF02010">
    <property type="entry name" value="REJ"/>
    <property type="match status" value="1"/>
</dbReference>
<evidence type="ECO:0000259" key="20">
    <source>
        <dbReference type="PROSITE" id="PS50221"/>
    </source>
</evidence>
<evidence type="ECO:0000259" key="19">
    <source>
        <dbReference type="PROSITE" id="PS50095"/>
    </source>
</evidence>
<feature type="transmembrane region" description="Helical" evidence="16">
    <location>
        <begin position="3108"/>
        <end position="3129"/>
    </location>
</feature>
<dbReference type="Gene3D" id="2.60.60.20">
    <property type="entry name" value="PLAT/LH2 domain"/>
    <property type="match status" value="1"/>
</dbReference>
<keyword evidence="10" id="KW-1015">Disulfide bond</keyword>
<feature type="transmembrane region" description="Helical" evidence="16">
    <location>
        <begin position="3835"/>
        <end position="3858"/>
    </location>
</feature>
<dbReference type="SUPFAM" id="SSF56436">
    <property type="entry name" value="C-type lectin-like"/>
    <property type="match status" value="2"/>
</dbReference>
<feature type="transmembrane region" description="Helical" evidence="16">
    <location>
        <begin position="3069"/>
        <end position="3088"/>
    </location>
</feature>
<feature type="transmembrane region" description="Helical" evidence="16">
    <location>
        <begin position="3586"/>
        <end position="3604"/>
    </location>
</feature>
<evidence type="ECO:0000256" key="2">
    <source>
        <dbReference type="ARBA" id="ARBA00004651"/>
    </source>
</evidence>
<dbReference type="PROSITE" id="PS50095">
    <property type="entry name" value="PLAT"/>
    <property type="match status" value="1"/>
</dbReference>
<keyword evidence="9 16" id="KW-0472">Membrane</keyword>
<feature type="compositionally biased region" description="Low complexity" evidence="15">
    <location>
        <begin position="4100"/>
        <end position="4116"/>
    </location>
</feature>
<feature type="domain" description="C-type lectin" evidence="17">
    <location>
        <begin position="136"/>
        <end position="245"/>
    </location>
</feature>
<dbReference type="SMART" id="SM00034">
    <property type="entry name" value="CLECT"/>
    <property type="match status" value="2"/>
</dbReference>
<comment type="caution">
    <text evidence="22">The sequence shown here is derived from an EMBL/GenBank/DDBJ whole genome shotgun (WGS) entry which is preliminary data.</text>
</comment>
<dbReference type="GO" id="GO:0005929">
    <property type="term" value="C:cilium"/>
    <property type="evidence" value="ECO:0007669"/>
    <property type="project" value="UniProtKB-SubCell"/>
</dbReference>
<dbReference type="InterPro" id="IPR016186">
    <property type="entry name" value="C-type_lectin-like/link_sf"/>
</dbReference>
<dbReference type="InterPro" id="IPR046791">
    <property type="entry name" value="Polycystin_dom"/>
</dbReference>
<evidence type="ECO:0000256" key="7">
    <source>
        <dbReference type="ARBA" id="ARBA00022989"/>
    </source>
</evidence>
<evidence type="ECO:0000256" key="11">
    <source>
        <dbReference type="ARBA" id="ARBA00023180"/>
    </source>
</evidence>
<dbReference type="Proteomes" id="UP000678393">
    <property type="component" value="Unassembled WGS sequence"/>
</dbReference>
<dbReference type="Pfam" id="PF20519">
    <property type="entry name" value="Polycystin_dom"/>
    <property type="match status" value="1"/>
</dbReference>
<evidence type="ECO:0000256" key="13">
    <source>
        <dbReference type="PIRSR" id="PIRSR603915-2"/>
    </source>
</evidence>
<dbReference type="Pfam" id="PF01825">
    <property type="entry name" value="GPS"/>
    <property type="match status" value="1"/>
</dbReference>
<dbReference type="PANTHER" id="PTHR46730:SF1">
    <property type="entry name" value="PLAT DOMAIN-CONTAINING PROTEIN"/>
    <property type="match status" value="1"/>
</dbReference>
<dbReference type="InterPro" id="IPR000203">
    <property type="entry name" value="GPS"/>
</dbReference>
<evidence type="ECO:0000256" key="15">
    <source>
        <dbReference type="SAM" id="MobiDB-lite"/>
    </source>
</evidence>
<evidence type="ECO:0000259" key="21">
    <source>
        <dbReference type="PROSITE" id="PS51111"/>
    </source>
</evidence>
<dbReference type="InterPro" id="IPR035986">
    <property type="entry name" value="PKD_dom_sf"/>
</dbReference>
<reference evidence="22" key="1">
    <citation type="submission" date="2021-04" db="EMBL/GenBank/DDBJ databases">
        <authorList>
            <consortium name="Molecular Ecology Group"/>
        </authorList>
    </citation>
    <scope>NUCLEOTIDE SEQUENCE</scope>
</reference>
<evidence type="ECO:0000256" key="16">
    <source>
        <dbReference type="SAM" id="Phobius"/>
    </source>
</evidence>
<dbReference type="PANTHER" id="PTHR46730">
    <property type="entry name" value="POLYCYSTIN-1"/>
    <property type="match status" value="1"/>
</dbReference>
<dbReference type="InterPro" id="IPR036392">
    <property type="entry name" value="PLAT/LH2_dom_sf"/>
</dbReference>
<feature type="domain" description="C-type lectin" evidence="17">
    <location>
        <begin position="9"/>
        <end position="123"/>
    </location>
</feature>
<dbReference type="InterPro" id="IPR003915">
    <property type="entry name" value="PKD_2"/>
</dbReference>
<feature type="transmembrane region" description="Helical" evidence="16">
    <location>
        <begin position="2876"/>
        <end position="2898"/>
    </location>
</feature>
<dbReference type="PROSITE" id="PS50093">
    <property type="entry name" value="PKD"/>
    <property type="match status" value="2"/>
</dbReference>
<evidence type="ECO:0000256" key="8">
    <source>
        <dbReference type="ARBA" id="ARBA00023069"/>
    </source>
</evidence>
<keyword evidence="7 16" id="KW-1133">Transmembrane helix</keyword>
<dbReference type="Pfam" id="PF00059">
    <property type="entry name" value="Lectin_C"/>
    <property type="match status" value="1"/>
</dbReference>
<keyword evidence="8" id="KW-0969">Cilium</keyword>
<keyword evidence="11" id="KW-0325">Glycoprotein</keyword>
<evidence type="ECO:0000256" key="12">
    <source>
        <dbReference type="ARBA" id="ARBA00023273"/>
    </source>
</evidence>
<dbReference type="SMART" id="SM00089">
    <property type="entry name" value="PKD"/>
    <property type="match status" value="9"/>
</dbReference>
<feature type="region of interest" description="Disordered" evidence="15">
    <location>
        <begin position="3259"/>
        <end position="3302"/>
    </location>
</feature>
<keyword evidence="23" id="KW-1185">Reference proteome</keyword>
<dbReference type="InterPro" id="IPR002859">
    <property type="entry name" value="PKD/REJ-like"/>
</dbReference>
<evidence type="ECO:0000313" key="23">
    <source>
        <dbReference type="Proteomes" id="UP000678393"/>
    </source>
</evidence>
<feature type="transmembrane region" description="Helical" evidence="16">
    <location>
        <begin position="3870"/>
        <end position="3895"/>
    </location>
</feature>
<dbReference type="SUPFAM" id="SSF49723">
    <property type="entry name" value="Lipase/lipooxygenase domain (PLAT/LH2 domain)"/>
    <property type="match status" value="1"/>
</dbReference>
<keyword evidence="4" id="KW-1003">Cell membrane</keyword>
<comment type="caution">
    <text evidence="14">Lacks conserved residue(s) required for the propagation of feature annotation.</text>
</comment>
<dbReference type="InterPro" id="IPR001304">
    <property type="entry name" value="C-type_lectin-like"/>
</dbReference>
<dbReference type="PRINTS" id="PR01433">
    <property type="entry name" value="POLYCYSTIN2"/>
</dbReference>
<feature type="compositionally biased region" description="Polar residues" evidence="15">
    <location>
        <begin position="3222"/>
        <end position="3231"/>
    </location>
</feature>
<feature type="non-terminal residue" evidence="22">
    <location>
        <position position="1"/>
    </location>
</feature>
<dbReference type="Pfam" id="PF00801">
    <property type="entry name" value="PKD"/>
    <property type="match status" value="2"/>
</dbReference>
<feature type="domain" description="REJ" evidence="21">
    <location>
        <begin position="1911"/>
        <end position="2293"/>
    </location>
</feature>
<feature type="region of interest" description="Disordered" evidence="15">
    <location>
        <begin position="3198"/>
        <end position="3233"/>
    </location>
</feature>
<dbReference type="PROSITE" id="PS50221">
    <property type="entry name" value="GAIN_B"/>
    <property type="match status" value="1"/>
</dbReference>
<dbReference type="PROSITE" id="PS51111">
    <property type="entry name" value="REJ"/>
    <property type="match status" value="1"/>
</dbReference>
<keyword evidence="6" id="KW-0677">Repeat</keyword>
<organism evidence="22 23">
    <name type="scientific">Candidula unifasciata</name>
    <dbReference type="NCBI Taxonomy" id="100452"/>
    <lineage>
        <taxon>Eukaryota</taxon>
        <taxon>Metazoa</taxon>
        <taxon>Spiralia</taxon>
        <taxon>Lophotrochozoa</taxon>
        <taxon>Mollusca</taxon>
        <taxon>Gastropoda</taxon>
        <taxon>Heterobranchia</taxon>
        <taxon>Euthyneura</taxon>
        <taxon>Panpulmonata</taxon>
        <taxon>Eupulmonata</taxon>
        <taxon>Stylommatophora</taxon>
        <taxon>Helicina</taxon>
        <taxon>Helicoidea</taxon>
        <taxon>Geomitridae</taxon>
        <taxon>Candidula</taxon>
    </lineage>
</organism>
<evidence type="ECO:0000313" key="22">
    <source>
        <dbReference type="EMBL" id="CAG5132501.1"/>
    </source>
</evidence>
<evidence type="ECO:0000259" key="17">
    <source>
        <dbReference type="PROSITE" id="PS50041"/>
    </source>
</evidence>
<dbReference type="EMBL" id="CAJHNH020005445">
    <property type="protein sequence ID" value="CAG5132501.1"/>
    <property type="molecule type" value="Genomic_DNA"/>
</dbReference>
<feature type="transmembrane region" description="Helical" evidence="16">
    <location>
        <begin position="3495"/>
        <end position="3514"/>
    </location>
</feature>
<dbReference type="GO" id="GO:0005261">
    <property type="term" value="F:monoatomic cation channel activity"/>
    <property type="evidence" value="ECO:0007669"/>
    <property type="project" value="TreeGrafter"/>
</dbReference>
<dbReference type="Pfam" id="PF01477">
    <property type="entry name" value="PLAT"/>
    <property type="match status" value="1"/>
</dbReference>
<comment type="similarity">
    <text evidence="3">Belongs to the polycystin family.</text>
</comment>
<feature type="domain" description="PLAT" evidence="19">
    <location>
        <begin position="2918"/>
        <end position="3021"/>
    </location>
</feature>
<dbReference type="SMART" id="SM00303">
    <property type="entry name" value="GPS"/>
    <property type="match status" value="1"/>
</dbReference>
<dbReference type="InterPro" id="IPR013122">
    <property type="entry name" value="PKD1_2_channel"/>
</dbReference>
<gene>
    <name evidence="22" type="ORF">CUNI_LOCUS18059</name>
</gene>
<dbReference type="InterPro" id="IPR057244">
    <property type="entry name" value="GAIN_B"/>
</dbReference>
<dbReference type="Pfam" id="PF08016">
    <property type="entry name" value="PKD_channel"/>
    <property type="match status" value="1"/>
</dbReference>
<feature type="domain" description="PKD" evidence="18">
    <location>
        <begin position="1245"/>
        <end position="1304"/>
    </location>
</feature>
<dbReference type="InterPro" id="IPR014010">
    <property type="entry name" value="REJ_dom"/>
</dbReference>
<feature type="transmembrane region" description="Helical" evidence="16">
    <location>
        <begin position="3464"/>
        <end position="3489"/>
    </location>
</feature>
<dbReference type="SUPFAM" id="SSF49299">
    <property type="entry name" value="PKD domain"/>
    <property type="match status" value="9"/>
</dbReference>
<dbReference type="OrthoDB" id="6022660at2759"/>
<accession>A0A8S4A207</accession>
<feature type="transmembrane region" description="Helical" evidence="16">
    <location>
        <begin position="4023"/>
        <end position="4048"/>
    </location>
</feature>
<feature type="compositionally biased region" description="Polar residues" evidence="15">
    <location>
        <begin position="3261"/>
        <end position="3274"/>
    </location>
</feature>
<dbReference type="SMART" id="SM00308">
    <property type="entry name" value="LH2"/>
    <property type="match status" value="1"/>
</dbReference>
<comment type="subcellular location">
    <subcellularLocation>
        <location evidence="2">Cell membrane</location>
        <topology evidence="2">Multi-pass membrane protein</topology>
    </subcellularLocation>
    <subcellularLocation>
        <location evidence="1">Cell projection</location>
        <location evidence="1">Cilium</location>
    </subcellularLocation>
</comment>
<evidence type="ECO:0000256" key="3">
    <source>
        <dbReference type="ARBA" id="ARBA00007200"/>
    </source>
</evidence>
<dbReference type="GO" id="GO:0005886">
    <property type="term" value="C:plasma membrane"/>
    <property type="evidence" value="ECO:0007669"/>
    <property type="project" value="UniProtKB-SubCell"/>
</dbReference>
<dbReference type="PROSITE" id="PS50041">
    <property type="entry name" value="C_TYPE_LECTIN_2"/>
    <property type="match status" value="2"/>
</dbReference>
<evidence type="ECO:0000256" key="14">
    <source>
        <dbReference type="PROSITE-ProRule" id="PRU00152"/>
    </source>
</evidence>
<protein>
    <submittedName>
        <fullName evidence="22">Uncharacterized protein</fullName>
    </submittedName>
</protein>
<dbReference type="InterPro" id="IPR022409">
    <property type="entry name" value="PKD/Chitinase_dom"/>
</dbReference>
<evidence type="ECO:0000256" key="10">
    <source>
        <dbReference type="ARBA" id="ARBA00023157"/>
    </source>
</evidence>
<feature type="transmembrane region" description="Helical" evidence="16">
    <location>
        <begin position="3959"/>
        <end position="3983"/>
    </location>
</feature>
<dbReference type="GO" id="GO:0006816">
    <property type="term" value="P:calcium ion transport"/>
    <property type="evidence" value="ECO:0007669"/>
    <property type="project" value="TreeGrafter"/>
</dbReference>
<feature type="domain" description="PKD" evidence="18">
    <location>
        <begin position="1066"/>
        <end position="1124"/>
    </location>
</feature>
<feature type="domain" description="GAIN-B" evidence="20">
    <location>
        <begin position="2730"/>
        <end position="2862"/>
    </location>
</feature>
<feature type="region of interest" description="Disordered" evidence="15">
    <location>
        <begin position="4100"/>
        <end position="4125"/>
    </location>
</feature>